<name>A0A4Y2D9E5_ARAVE</name>
<sequence>MPTRFSLLYYDAKRKMRRIGVLVSSLLSAGSNAPPVARLHDFRKRKVPPGTKQNRRCPSLSLTHVLRDLVTNSLPDIKASLSATRRRCVVFPCCHKCLSPSAFPLVLQNYSCRDLPTSHTSRIITRPCLPAYVWEFLWWLASLYFLVIEENLPLDYLPARKPTVSLYQHQVDGVTKH</sequence>
<comment type="caution">
    <text evidence="1">The sequence shown here is derived from an EMBL/GenBank/DDBJ whole genome shotgun (WGS) entry which is preliminary data.</text>
</comment>
<dbReference type="Proteomes" id="UP000499080">
    <property type="component" value="Unassembled WGS sequence"/>
</dbReference>
<evidence type="ECO:0000313" key="1">
    <source>
        <dbReference type="EMBL" id="GBM12618.1"/>
    </source>
</evidence>
<keyword evidence="2" id="KW-1185">Reference proteome</keyword>
<accession>A0A4Y2D9E5</accession>
<proteinExistence type="predicted"/>
<dbReference type="AlphaFoldDB" id="A0A4Y2D9E5"/>
<evidence type="ECO:0000313" key="2">
    <source>
        <dbReference type="Proteomes" id="UP000499080"/>
    </source>
</evidence>
<protein>
    <submittedName>
        <fullName evidence="1">Uncharacterized protein</fullName>
    </submittedName>
</protein>
<organism evidence="1 2">
    <name type="scientific">Araneus ventricosus</name>
    <name type="common">Orbweaver spider</name>
    <name type="synonym">Epeira ventricosa</name>
    <dbReference type="NCBI Taxonomy" id="182803"/>
    <lineage>
        <taxon>Eukaryota</taxon>
        <taxon>Metazoa</taxon>
        <taxon>Ecdysozoa</taxon>
        <taxon>Arthropoda</taxon>
        <taxon>Chelicerata</taxon>
        <taxon>Arachnida</taxon>
        <taxon>Araneae</taxon>
        <taxon>Araneomorphae</taxon>
        <taxon>Entelegynae</taxon>
        <taxon>Araneoidea</taxon>
        <taxon>Araneidae</taxon>
        <taxon>Araneus</taxon>
    </lineage>
</organism>
<dbReference type="EMBL" id="BGPR01000316">
    <property type="protein sequence ID" value="GBM12618.1"/>
    <property type="molecule type" value="Genomic_DNA"/>
</dbReference>
<gene>
    <name evidence="1" type="ORF">AVEN_146796_1</name>
</gene>
<reference evidence="1 2" key="1">
    <citation type="journal article" date="2019" name="Sci. Rep.">
        <title>Orb-weaving spider Araneus ventricosus genome elucidates the spidroin gene catalogue.</title>
        <authorList>
            <person name="Kono N."/>
            <person name="Nakamura H."/>
            <person name="Ohtoshi R."/>
            <person name="Moran D.A.P."/>
            <person name="Shinohara A."/>
            <person name="Yoshida Y."/>
            <person name="Fujiwara M."/>
            <person name="Mori M."/>
            <person name="Tomita M."/>
            <person name="Arakawa K."/>
        </authorList>
    </citation>
    <scope>NUCLEOTIDE SEQUENCE [LARGE SCALE GENOMIC DNA]</scope>
</reference>